<keyword evidence="1" id="KW-1133">Transmembrane helix</keyword>
<comment type="caution">
    <text evidence="2">The sequence shown here is derived from an EMBL/GenBank/DDBJ whole genome shotgun (WGS) entry which is preliminary data.</text>
</comment>
<keyword evidence="3" id="KW-1185">Reference proteome</keyword>
<evidence type="ECO:0000256" key="1">
    <source>
        <dbReference type="SAM" id="Phobius"/>
    </source>
</evidence>
<keyword evidence="1" id="KW-0812">Transmembrane</keyword>
<evidence type="ECO:0000313" key="3">
    <source>
        <dbReference type="Proteomes" id="UP001519344"/>
    </source>
</evidence>
<keyword evidence="1" id="KW-0472">Membrane</keyword>
<protein>
    <submittedName>
        <fullName evidence="2">MFS family permease</fullName>
    </submittedName>
</protein>
<dbReference type="Proteomes" id="UP001519344">
    <property type="component" value="Unassembled WGS sequence"/>
</dbReference>
<gene>
    <name evidence="2" type="ORF">J2Z65_003821</name>
</gene>
<sequence>MEHKSSPIPRGAVRGAAWGVLFMAFFGTLWASIGIGGLQGWGSPWVLIAAIIMGLTLLACGISLFASAQHLSNQTTEADARRWKRARLWFGLIFTIEGAAIGAASAICSATDRFGLFFPVMAIIVGVHFIPLSTLFQVKTHYVTGLLLCLLAIFTLLFFPERVMLEGRQIITWWLAVGFGSALILWGTGLSIWIAGQRMKRR</sequence>
<feature type="transmembrane region" description="Helical" evidence="1">
    <location>
        <begin position="142"/>
        <end position="159"/>
    </location>
</feature>
<feature type="transmembrane region" description="Helical" evidence="1">
    <location>
        <begin position="113"/>
        <end position="130"/>
    </location>
</feature>
<evidence type="ECO:0000313" key="2">
    <source>
        <dbReference type="EMBL" id="MBP1964598.1"/>
    </source>
</evidence>
<dbReference type="RefSeq" id="WP_167057496.1">
    <property type="nucleotide sequence ID" value="NZ_JAAOZR010000017.1"/>
</dbReference>
<organism evidence="2 3">
    <name type="scientific">Paenibacillus aceris</name>
    <dbReference type="NCBI Taxonomy" id="869555"/>
    <lineage>
        <taxon>Bacteria</taxon>
        <taxon>Bacillati</taxon>
        <taxon>Bacillota</taxon>
        <taxon>Bacilli</taxon>
        <taxon>Bacillales</taxon>
        <taxon>Paenibacillaceae</taxon>
        <taxon>Paenibacillus</taxon>
    </lineage>
</organism>
<dbReference type="EMBL" id="JAGGKV010000009">
    <property type="protein sequence ID" value="MBP1964598.1"/>
    <property type="molecule type" value="Genomic_DNA"/>
</dbReference>
<feature type="transmembrane region" description="Helical" evidence="1">
    <location>
        <begin position="45"/>
        <end position="67"/>
    </location>
</feature>
<feature type="transmembrane region" description="Helical" evidence="1">
    <location>
        <begin position="171"/>
        <end position="195"/>
    </location>
</feature>
<reference evidence="2 3" key="1">
    <citation type="submission" date="2021-03" db="EMBL/GenBank/DDBJ databases">
        <title>Genomic Encyclopedia of Type Strains, Phase IV (KMG-IV): sequencing the most valuable type-strain genomes for metagenomic binning, comparative biology and taxonomic classification.</title>
        <authorList>
            <person name="Goeker M."/>
        </authorList>
    </citation>
    <scope>NUCLEOTIDE SEQUENCE [LARGE SCALE GENOMIC DNA]</scope>
    <source>
        <strain evidence="2 3">DSM 24950</strain>
    </source>
</reference>
<proteinExistence type="predicted"/>
<accession>A0ABS4I1C0</accession>
<feature type="transmembrane region" description="Helical" evidence="1">
    <location>
        <begin position="12"/>
        <end position="33"/>
    </location>
</feature>
<feature type="transmembrane region" description="Helical" evidence="1">
    <location>
        <begin position="88"/>
        <end position="107"/>
    </location>
</feature>
<name>A0ABS4I1C0_9BACL</name>